<dbReference type="PANTHER" id="PTHR43563:SF14">
    <property type="entry name" value="AMINE OXIDASE"/>
    <property type="match status" value="1"/>
</dbReference>
<dbReference type="Pfam" id="PF01593">
    <property type="entry name" value="Amino_oxidase"/>
    <property type="match status" value="1"/>
</dbReference>
<dbReference type="AlphaFoldDB" id="A0A109XXT1"/>
<dbReference type="Pfam" id="PF13450">
    <property type="entry name" value="NAD_binding_8"/>
    <property type="match status" value="1"/>
</dbReference>
<dbReference type="PANTHER" id="PTHR43563">
    <property type="entry name" value="AMINE OXIDASE"/>
    <property type="match status" value="1"/>
</dbReference>
<evidence type="ECO:0000256" key="1">
    <source>
        <dbReference type="ARBA" id="ARBA00005995"/>
    </source>
</evidence>
<evidence type="ECO:0000256" key="2">
    <source>
        <dbReference type="SAM" id="MobiDB-lite"/>
    </source>
</evidence>
<dbReference type="Proteomes" id="UP000060602">
    <property type="component" value="Chromosome"/>
</dbReference>
<evidence type="ECO:0000259" key="3">
    <source>
        <dbReference type="Pfam" id="PF01593"/>
    </source>
</evidence>
<evidence type="ECO:0000313" key="4">
    <source>
        <dbReference type="EMBL" id="AMG38795.1"/>
    </source>
</evidence>
<accession>A0A109XXT1</accession>
<dbReference type="InterPro" id="IPR002937">
    <property type="entry name" value="Amino_oxidase"/>
</dbReference>
<comment type="similarity">
    <text evidence="1">Belongs to the flavin monoamine oxidase family.</text>
</comment>
<dbReference type="EMBL" id="CP014060">
    <property type="protein sequence ID" value="AMG38795.1"/>
    <property type="molecule type" value="Genomic_DNA"/>
</dbReference>
<name>A0A109XXT1_ALCXX</name>
<protein>
    <submittedName>
        <fullName evidence="4">Amine oxidase</fullName>
    </submittedName>
</protein>
<dbReference type="InterPro" id="IPR036188">
    <property type="entry name" value="FAD/NAD-bd_sf"/>
</dbReference>
<dbReference type="Gene3D" id="3.50.50.60">
    <property type="entry name" value="FAD/NAD(P)-binding domain"/>
    <property type="match status" value="2"/>
</dbReference>
<dbReference type="RefSeq" id="WP_061073411.1">
    <property type="nucleotide sequence ID" value="NZ_CP014060.2"/>
</dbReference>
<gene>
    <name evidence="4" type="ORF">AL504_23845</name>
</gene>
<sequence>MNRAAARVIIIGAGLSGLYAAHLLARRGVRDYLVLEARDRPGGRILGAGPYDLGPAWFWPEVQPELDRVIRQLGLARHAQYESGAMRVERGGPALSMNGYASYPASMRLAGGMRALTDALCQGLDPARLRVGHAVSRIRVDTGGIEVETMGPAGATATHAADHVLLALPPRLALDSIAFAPELPPALAAQWRATPTWMAPHAKYLAVYDTPFWREQGLSGQARSARGPLGEIHDASVVGGAALFGFFGLSAAVRAQVGEEALRAHCRAQLARLFGPLAATPRKEFIKDWAQDPHTATQADRGAAAGHASAPPVRAADGPWHGRLTAIASEWARTYPGYLAGAVEAATAGVEALSGSATDSVGGPMAKH</sequence>
<feature type="region of interest" description="Disordered" evidence="2">
    <location>
        <begin position="294"/>
        <end position="319"/>
    </location>
</feature>
<feature type="compositionally biased region" description="Low complexity" evidence="2">
    <location>
        <begin position="294"/>
        <end position="316"/>
    </location>
</feature>
<organism evidence="4 5">
    <name type="scientific">Alcaligenes xylosoxydans xylosoxydans</name>
    <name type="common">Achromobacter xylosoxidans</name>
    <dbReference type="NCBI Taxonomy" id="85698"/>
    <lineage>
        <taxon>Bacteria</taxon>
        <taxon>Pseudomonadati</taxon>
        <taxon>Pseudomonadota</taxon>
        <taxon>Betaproteobacteria</taxon>
        <taxon>Burkholderiales</taxon>
        <taxon>Alcaligenaceae</taxon>
        <taxon>Achromobacter</taxon>
    </lineage>
</organism>
<dbReference type="SUPFAM" id="SSF51905">
    <property type="entry name" value="FAD/NAD(P)-binding domain"/>
    <property type="match status" value="1"/>
</dbReference>
<proteinExistence type="inferred from homology"/>
<dbReference type="GO" id="GO:0016491">
    <property type="term" value="F:oxidoreductase activity"/>
    <property type="evidence" value="ECO:0007669"/>
    <property type="project" value="InterPro"/>
</dbReference>
<evidence type="ECO:0000313" key="5">
    <source>
        <dbReference type="Proteomes" id="UP000060602"/>
    </source>
</evidence>
<dbReference type="InterPro" id="IPR050703">
    <property type="entry name" value="Flavin_MAO"/>
</dbReference>
<feature type="domain" description="Amine oxidase" evidence="3">
    <location>
        <begin position="105"/>
        <end position="348"/>
    </location>
</feature>
<dbReference type="SUPFAM" id="SSF54373">
    <property type="entry name" value="FAD-linked reductases, C-terminal domain"/>
    <property type="match status" value="1"/>
</dbReference>
<reference evidence="5" key="1">
    <citation type="submission" date="2015-12" db="EMBL/GenBank/DDBJ databases">
        <title>FDA dAtabase for Regulatory Grade micrObial Sequences (FDA-ARGOS): Supporting development and validation of Infectious Disease Dx tests.</title>
        <authorList>
            <person name="Case J."/>
            <person name="Tallon L."/>
            <person name="Sadzewicz L."/>
            <person name="Sengamalay N."/>
            <person name="Ott S."/>
            <person name="Godinez A."/>
            <person name="Nagaraj S."/>
            <person name="Nadendla S."/>
            <person name="Sichtig H."/>
        </authorList>
    </citation>
    <scope>NUCLEOTIDE SEQUENCE [LARGE SCALE GENOMIC DNA]</scope>
    <source>
        <strain evidence="5">FDAARGOS_147</strain>
    </source>
</reference>